<dbReference type="EMBL" id="CM001221">
    <property type="protein sequence ID" value="AES95993.1"/>
    <property type="molecule type" value="Genomic_DNA"/>
</dbReference>
<dbReference type="Proteomes" id="UP000002051">
    <property type="component" value="Chromosome 5"/>
</dbReference>
<dbReference type="EnsemblPlants" id="AES95993">
    <property type="protein sequence ID" value="AES95993"/>
    <property type="gene ID" value="MTR_5g031940"/>
</dbReference>
<name>G7JWD2_MEDTR</name>
<evidence type="ECO:0000313" key="4">
    <source>
        <dbReference type="Proteomes" id="UP000002051"/>
    </source>
</evidence>
<feature type="region of interest" description="Disordered" evidence="1">
    <location>
        <begin position="1"/>
        <end position="25"/>
    </location>
</feature>
<gene>
    <name evidence="2" type="ordered locus">MTR_5g031940</name>
</gene>
<dbReference type="PaxDb" id="3880-AES95993"/>
<feature type="compositionally biased region" description="Polar residues" evidence="1">
    <location>
        <begin position="13"/>
        <end position="25"/>
    </location>
</feature>
<evidence type="ECO:0000313" key="2">
    <source>
        <dbReference type="EMBL" id="AES95993.1"/>
    </source>
</evidence>
<reference evidence="2 4" key="1">
    <citation type="journal article" date="2011" name="Nature">
        <title>The Medicago genome provides insight into the evolution of rhizobial symbioses.</title>
        <authorList>
            <person name="Young N.D."/>
            <person name="Debelle F."/>
            <person name="Oldroyd G.E."/>
            <person name="Geurts R."/>
            <person name="Cannon S.B."/>
            <person name="Udvardi M.K."/>
            <person name="Benedito V.A."/>
            <person name="Mayer K.F."/>
            <person name="Gouzy J."/>
            <person name="Schoof H."/>
            <person name="Van de Peer Y."/>
            <person name="Proost S."/>
            <person name="Cook D.R."/>
            <person name="Meyers B.C."/>
            <person name="Spannagl M."/>
            <person name="Cheung F."/>
            <person name="De Mita S."/>
            <person name="Krishnakumar V."/>
            <person name="Gundlach H."/>
            <person name="Zhou S."/>
            <person name="Mudge J."/>
            <person name="Bharti A.K."/>
            <person name="Murray J.D."/>
            <person name="Naoumkina M.A."/>
            <person name="Rosen B."/>
            <person name="Silverstein K.A."/>
            <person name="Tang H."/>
            <person name="Rombauts S."/>
            <person name="Zhao P.X."/>
            <person name="Zhou P."/>
            <person name="Barbe V."/>
            <person name="Bardou P."/>
            <person name="Bechner M."/>
            <person name="Bellec A."/>
            <person name="Berger A."/>
            <person name="Berges H."/>
            <person name="Bidwell S."/>
            <person name="Bisseling T."/>
            <person name="Choisne N."/>
            <person name="Couloux A."/>
            <person name="Denny R."/>
            <person name="Deshpande S."/>
            <person name="Dai X."/>
            <person name="Doyle J.J."/>
            <person name="Dudez A.M."/>
            <person name="Farmer A.D."/>
            <person name="Fouteau S."/>
            <person name="Franken C."/>
            <person name="Gibelin C."/>
            <person name="Gish J."/>
            <person name="Goldstein S."/>
            <person name="Gonzalez A.J."/>
            <person name="Green P.J."/>
            <person name="Hallab A."/>
            <person name="Hartog M."/>
            <person name="Hua A."/>
            <person name="Humphray S.J."/>
            <person name="Jeong D.H."/>
            <person name="Jing Y."/>
            <person name="Jocker A."/>
            <person name="Kenton S.M."/>
            <person name="Kim D.J."/>
            <person name="Klee K."/>
            <person name="Lai H."/>
            <person name="Lang C."/>
            <person name="Lin S."/>
            <person name="Macmil S.L."/>
            <person name="Magdelenat G."/>
            <person name="Matthews L."/>
            <person name="McCorrison J."/>
            <person name="Monaghan E.L."/>
            <person name="Mun J.H."/>
            <person name="Najar F.Z."/>
            <person name="Nicholson C."/>
            <person name="Noirot C."/>
            <person name="O'Bleness M."/>
            <person name="Paule C.R."/>
            <person name="Poulain J."/>
            <person name="Prion F."/>
            <person name="Qin B."/>
            <person name="Qu C."/>
            <person name="Retzel E.F."/>
            <person name="Riddle C."/>
            <person name="Sallet E."/>
            <person name="Samain S."/>
            <person name="Samson N."/>
            <person name="Sanders I."/>
            <person name="Saurat O."/>
            <person name="Scarpelli C."/>
            <person name="Schiex T."/>
            <person name="Segurens B."/>
            <person name="Severin A.J."/>
            <person name="Sherrier D.J."/>
            <person name="Shi R."/>
            <person name="Sims S."/>
            <person name="Singer S.R."/>
            <person name="Sinharoy S."/>
            <person name="Sterck L."/>
            <person name="Viollet A."/>
            <person name="Wang B.B."/>
            <person name="Wang K."/>
            <person name="Wang M."/>
            <person name="Wang X."/>
            <person name="Warfsmann J."/>
            <person name="Weissenbach J."/>
            <person name="White D.D."/>
            <person name="White J.D."/>
            <person name="Wiley G.B."/>
            <person name="Wincker P."/>
            <person name="Xing Y."/>
            <person name="Yang L."/>
            <person name="Yao Z."/>
            <person name="Ying F."/>
            <person name="Zhai J."/>
            <person name="Zhou L."/>
            <person name="Zuber A."/>
            <person name="Denarie J."/>
            <person name="Dixon R.A."/>
            <person name="May G.D."/>
            <person name="Schwartz D.C."/>
            <person name="Rogers J."/>
            <person name="Quetier F."/>
            <person name="Town C.D."/>
            <person name="Roe B.A."/>
        </authorList>
    </citation>
    <scope>NUCLEOTIDE SEQUENCE [LARGE SCALE GENOMIC DNA]</scope>
    <source>
        <strain evidence="2">A17</strain>
        <strain evidence="3 4">cv. Jemalong A17</strain>
    </source>
</reference>
<dbReference type="AlphaFoldDB" id="G7JWD2"/>
<proteinExistence type="predicted"/>
<organism evidence="2 4">
    <name type="scientific">Medicago truncatula</name>
    <name type="common">Barrel medic</name>
    <name type="synonym">Medicago tribuloides</name>
    <dbReference type="NCBI Taxonomy" id="3880"/>
    <lineage>
        <taxon>Eukaryota</taxon>
        <taxon>Viridiplantae</taxon>
        <taxon>Streptophyta</taxon>
        <taxon>Embryophyta</taxon>
        <taxon>Tracheophyta</taxon>
        <taxon>Spermatophyta</taxon>
        <taxon>Magnoliopsida</taxon>
        <taxon>eudicotyledons</taxon>
        <taxon>Gunneridae</taxon>
        <taxon>Pentapetalae</taxon>
        <taxon>rosids</taxon>
        <taxon>fabids</taxon>
        <taxon>Fabales</taxon>
        <taxon>Fabaceae</taxon>
        <taxon>Papilionoideae</taxon>
        <taxon>50 kb inversion clade</taxon>
        <taxon>NPAAA clade</taxon>
        <taxon>Hologalegina</taxon>
        <taxon>IRL clade</taxon>
        <taxon>Trifolieae</taxon>
        <taxon>Medicago</taxon>
    </lineage>
</organism>
<reference evidence="3" key="3">
    <citation type="submission" date="2015-04" db="UniProtKB">
        <authorList>
            <consortium name="EnsemblPlants"/>
        </authorList>
    </citation>
    <scope>IDENTIFICATION</scope>
    <source>
        <strain evidence="3">cv. Jemalong A17</strain>
    </source>
</reference>
<evidence type="ECO:0000313" key="3">
    <source>
        <dbReference type="EnsemblPlants" id="AES95993"/>
    </source>
</evidence>
<evidence type="ECO:0000256" key="1">
    <source>
        <dbReference type="SAM" id="MobiDB-lite"/>
    </source>
</evidence>
<keyword evidence="4" id="KW-1185">Reference proteome</keyword>
<accession>G7JWD2</accession>
<sequence length="74" mass="8166">MDLEEAPLEDKSGASSRDNYSSNSVDRSAYGMYRLTRPFCRRCALGLNLPGRASDAVTLKKLECSKQAYTLISS</sequence>
<protein>
    <submittedName>
        <fullName evidence="2 3">Uncharacterized protein</fullName>
    </submittedName>
</protein>
<dbReference type="HOGENOM" id="CLU_2691497_0_0_1"/>
<reference evidence="2 4" key="2">
    <citation type="journal article" date="2014" name="BMC Genomics">
        <title>An improved genome release (version Mt4.0) for the model legume Medicago truncatula.</title>
        <authorList>
            <person name="Tang H."/>
            <person name="Krishnakumar V."/>
            <person name="Bidwell S."/>
            <person name="Rosen B."/>
            <person name="Chan A."/>
            <person name="Zhou S."/>
            <person name="Gentzbittel L."/>
            <person name="Childs K.L."/>
            <person name="Yandell M."/>
            <person name="Gundlach H."/>
            <person name="Mayer K.F."/>
            <person name="Schwartz D.C."/>
            <person name="Town C.D."/>
        </authorList>
    </citation>
    <scope>GENOME REANNOTATION</scope>
    <source>
        <strain evidence="3 4">cv. Jemalong A17</strain>
    </source>
</reference>